<organism evidence="1">
    <name type="scientific">gut metagenome</name>
    <dbReference type="NCBI Taxonomy" id="749906"/>
    <lineage>
        <taxon>unclassified sequences</taxon>
        <taxon>metagenomes</taxon>
        <taxon>organismal metagenomes</taxon>
    </lineage>
</organism>
<accession>J9H0S8</accession>
<reference evidence="1" key="1">
    <citation type="journal article" date="2012" name="PLoS ONE">
        <title>Gene sets for utilization of primary and secondary nutrition supplies in the distal gut of endangered iberian lynx.</title>
        <authorList>
            <person name="Alcaide M."/>
            <person name="Messina E."/>
            <person name="Richter M."/>
            <person name="Bargiela R."/>
            <person name="Peplies J."/>
            <person name="Huws S.A."/>
            <person name="Newbold C.J."/>
            <person name="Golyshin P.N."/>
            <person name="Simon M.A."/>
            <person name="Lopez G."/>
            <person name="Yakimov M.M."/>
            <person name="Ferrer M."/>
        </authorList>
    </citation>
    <scope>NUCLEOTIDE SEQUENCE</scope>
</reference>
<protein>
    <submittedName>
        <fullName evidence="1">Uncharacterized protein</fullName>
    </submittedName>
</protein>
<evidence type="ECO:0000313" key="1">
    <source>
        <dbReference type="EMBL" id="EJX06935.1"/>
    </source>
</evidence>
<dbReference type="AlphaFoldDB" id="J9H0S8"/>
<comment type="caution">
    <text evidence="1">The sequence shown here is derived from an EMBL/GenBank/DDBJ whole genome shotgun (WGS) entry which is preliminary data.</text>
</comment>
<proteinExistence type="predicted"/>
<sequence length="198" mass="21954">MSLFSRFLNIEVVGGFLPDTEEIVDNSQSLIGFKLHTFTSESCKVGNQVSTDTGKIGSCVLHALFVDRDSNILILNDGICPGRLVEKHFVIFLSVNIKLIAGFGDKNGFLKVQTVKPSVVDSQLCSSPAVKRVEKLGIFKEHRFLILTARYGIVNIRELEAFGILVLAHTENAVIINSGNGNTILYALWYYKLFFVLL</sequence>
<name>J9H0S8_9ZZZZ</name>
<gene>
    <name evidence="1" type="ORF">EVA_04956</name>
</gene>
<dbReference type="EMBL" id="AMCI01001015">
    <property type="protein sequence ID" value="EJX06935.1"/>
    <property type="molecule type" value="Genomic_DNA"/>
</dbReference>